<keyword evidence="1" id="KW-0805">Transcription regulation</keyword>
<dbReference type="EMBL" id="JAGGJA010000025">
    <property type="protein sequence ID" value="MCW9709177.1"/>
    <property type="molecule type" value="Genomic_DNA"/>
</dbReference>
<dbReference type="InterPro" id="IPR009057">
    <property type="entry name" value="Homeodomain-like_sf"/>
</dbReference>
<dbReference type="PANTHER" id="PTHR46796">
    <property type="entry name" value="HTH-TYPE TRANSCRIPTIONAL ACTIVATOR RHAS-RELATED"/>
    <property type="match status" value="1"/>
</dbReference>
<proteinExistence type="predicted"/>
<keyword evidence="6" id="KW-1185">Reference proteome</keyword>
<gene>
    <name evidence="5" type="ORF">J6I44_20110</name>
</gene>
<keyword evidence="2" id="KW-0238">DNA-binding</keyword>
<evidence type="ECO:0000256" key="3">
    <source>
        <dbReference type="ARBA" id="ARBA00023163"/>
    </source>
</evidence>
<feature type="domain" description="HTH araC/xylS-type" evidence="4">
    <location>
        <begin position="235"/>
        <end position="334"/>
    </location>
</feature>
<dbReference type="SMART" id="SM00342">
    <property type="entry name" value="HTH_ARAC"/>
    <property type="match status" value="1"/>
</dbReference>
<dbReference type="PROSITE" id="PS01124">
    <property type="entry name" value="HTH_ARAC_FAMILY_2"/>
    <property type="match status" value="1"/>
</dbReference>
<keyword evidence="3" id="KW-0804">Transcription</keyword>
<dbReference type="Gene3D" id="1.10.10.60">
    <property type="entry name" value="Homeodomain-like"/>
    <property type="match status" value="1"/>
</dbReference>
<sequence>MKKCIEYSQQLFSVADFPQILEGANGNIQNRKEEHQLIDDNEHHSTVLTYRKLSDDILLLHQQTECHTHHRIHFTPQRHKQHYQLKFLRKSNDTIQIHKTGDCYDIHQGFMTLYNNTTGYTIDLPKGFAKESLQAIISHRFLDQYVSPQSVQNKMLYDTLTQQSDQLFVLPQAPSPIKKKLFQVADQLNRSDDQNPPNLRLLNIMSTMLVHLFQMDLPHVEQSSGIDNLKKNVAHRVAEYLESRLRYSFPGMEFLATQFGISVSGLKRHFKRAFATTPFQYYRDKQMQLACNKLKNTDKNVGDIAQHMGFDDSSNFIRAFKAEFDITPGQYQQQAERST</sequence>
<dbReference type="InterPro" id="IPR018060">
    <property type="entry name" value="HTH_AraC"/>
</dbReference>
<organism evidence="5 6">
    <name type="scientific">Fodinibius salsisoli</name>
    <dbReference type="NCBI Taxonomy" id="2820877"/>
    <lineage>
        <taxon>Bacteria</taxon>
        <taxon>Pseudomonadati</taxon>
        <taxon>Balneolota</taxon>
        <taxon>Balneolia</taxon>
        <taxon>Balneolales</taxon>
        <taxon>Balneolaceae</taxon>
        <taxon>Fodinibius</taxon>
    </lineage>
</organism>
<comment type="caution">
    <text evidence="5">The sequence shown here is derived from an EMBL/GenBank/DDBJ whole genome shotgun (WGS) entry which is preliminary data.</text>
</comment>
<evidence type="ECO:0000259" key="4">
    <source>
        <dbReference type="PROSITE" id="PS01124"/>
    </source>
</evidence>
<accession>A0ABT3PTH7</accession>
<protein>
    <submittedName>
        <fullName evidence="5">Helix-turn-helix transcriptional regulator</fullName>
    </submittedName>
</protein>
<name>A0ABT3PTH7_9BACT</name>
<dbReference type="Proteomes" id="UP001207918">
    <property type="component" value="Unassembled WGS sequence"/>
</dbReference>
<evidence type="ECO:0000313" key="5">
    <source>
        <dbReference type="EMBL" id="MCW9709177.1"/>
    </source>
</evidence>
<dbReference type="InterPro" id="IPR020449">
    <property type="entry name" value="Tscrpt_reg_AraC-type_HTH"/>
</dbReference>
<dbReference type="PROSITE" id="PS00041">
    <property type="entry name" value="HTH_ARAC_FAMILY_1"/>
    <property type="match status" value="1"/>
</dbReference>
<dbReference type="RefSeq" id="WP_265768050.1">
    <property type="nucleotide sequence ID" value="NZ_JAGGJA010000025.1"/>
</dbReference>
<evidence type="ECO:0000313" key="6">
    <source>
        <dbReference type="Proteomes" id="UP001207918"/>
    </source>
</evidence>
<dbReference type="InterPro" id="IPR018062">
    <property type="entry name" value="HTH_AraC-typ_CS"/>
</dbReference>
<reference evidence="5 6" key="1">
    <citation type="submission" date="2021-03" db="EMBL/GenBank/DDBJ databases">
        <title>Aliifodinibius sp. nov., a new bacterium isolated from saline soil.</title>
        <authorList>
            <person name="Galisteo C."/>
            <person name="De La Haba R."/>
            <person name="Sanchez-Porro C."/>
            <person name="Ventosa A."/>
        </authorList>
    </citation>
    <scope>NUCLEOTIDE SEQUENCE [LARGE SCALE GENOMIC DNA]</scope>
    <source>
        <strain evidence="5 6">1BSP15-2V2</strain>
    </source>
</reference>
<dbReference type="PRINTS" id="PR00032">
    <property type="entry name" value="HTHARAC"/>
</dbReference>
<dbReference type="InterPro" id="IPR050204">
    <property type="entry name" value="AraC_XylS_family_regulators"/>
</dbReference>
<dbReference type="SUPFAM" id="SSF46689">
    <property type="entry name" value="Homeodomain-like"/>
    <property type="match status" value="1"/>
</dbReference>
<evidence type="ECO:0000256" key="1">
    <source>
        <dbReference type="ARBA" id="ARBA00023015"/>
    </source>
</evidence>
<evidence type="ECO:0000256" key="2">
    <source>
        <dbReference type="ARBA" id="ARBA00023125"/>
    </source>
</evidence>
<dbReference type="Pfam" id="PF12833">
    <property type="entry name" value="HTH_18"/>
    <property type="match status" value="1"/>
</dbReference>